<feature type="compositionally biased region" description="Polar residues" evidence="1">
    <location>
        <begin position="142"/>
        <end position="176"/>
    </location>
</feature>
<sequence length="300" mass="32996">VRHARLKAYLSLGKDSSALALLLEAIEAEALVLPTHLFLRLRYYTLFHRTLAQAGLPFKVEQALRFKLHPDSLLRHPLVDPFRLSALFDIRRWKEGIQPKHQHSVHHEHLGTAMELDSADEARLPPQKSEVGACVAEGPLQAASSPSARHSTQAAQASQKLRQGSQHSASSMTGLGNVGNRNTLSHLISHDISGDGGSITVAVPDSVNSISDLELEVGGQIIYIHVANLVSKNAKAKVDEHCPNSLVSSSEYGCDTCVKDEYKIQLPAAFQAGFKIVTAKLSKRNKQMQIVWEWRRTENA</sequence>
<gene>
    <name evidence="2" type="ORF">CYMTET_33890</name>
</gene>
<evidence type="ECO:0000256" key="1">
    <source>
        <dbReference type="SAM" id="MobiDB-lite"/>
    </source>
</evidence>
<name>A0AAE0FC52_9CHLO</name>
<protein>
    <submittedName>
        <fullName evidence="2">Uncharacterized protein</fullName>
    </submittedName>
</protein>
<keyword evidence="3" id="KW-1185">Reference proteome</keyword>
<organism evidence="2 3">
    <name type="scientific">Cymbomonas tetramitiformis</name>
    <dbReference type="NCBI Taxonomy" id="36881"/>
    <lineage>
        <taxon>Eukaryota</taxon>
        <taxon>Viridiplantae</taxon>
        <taxon>Chlorophyta</taxon>
        <taxon>Pyramimonadophyceae</taxon>
        <taxon>Pyramimonadales</taxon>
        <taxon>Pyramimonadaceae</taxon>
        <taxon>Cymbomonas</taxon>
    </lineage>
</organism>
<proteinExistence type="predicted"/>
<reference evidence="2 3" key="1">
    <citation type="journal article" date="2015" name="Genome Biol. Evol.">
        <title>Comparative Genomics of a Bacterivorous Green Alga Reveals Evolutionary Causalities and Consequences of Phago-Mixotrophic Mode of Nutrition.</title>
        <authorList>
            <person name="Burns J.A."/>
            <person name="Paasch A."/>
            <person name="Narechania A."/>
            <person name="Kim E."/>
        </authorList>
    </citation>
    <scope>NUCLEOTIDE SEQUENCE [LARGE SCALE GENOMIC DNA]</scope>
    <source>
        <strain evidence="2 3">PLY_AMNH</strain>
    </source>
</reference>
<evidence type="ECO:0000313" key="3">
    <source>
        <dbReference type="Proteomes" id="UP001190700"/>
    </source>
</evidence>
<accession>A0AAE0FC52</accession>
<feature type="region of interest" description="Disordered" evidence="1">
    <location>
        <begin position="140"/>
        <end position="176"/>
    </location>
</feature>
<dbReference type="Proteomes" id="UP001190700">
    <property type="component" value="Unassembled WGS sequence"/>
</dbReference>
<comment type="caution">
    <text evidence="2">The sequence shown here is derived from an EMBL/GenBank/DDBJ whole genome shotgun (WGS) entry which is preliminary data.</text>
</comment>
<dbReference type="EMBL" id="LGRX02021146">
    <property type="protein sequence ID" value="KAK3257007.1"/>
    <property type="molecule type" value="Genomic_DNA"/>
</dbReference>
<dbReference type="AlphaFoldDB" id="A0AAE0FC52"/>
<feature type="non-terminal residue" evidence="2">
    <location>
        <position position="1"/>
    </location>
</feature>
<evidence type="ECO:0000313" key="2">
    <source>
        <dbReference type="EMBL" id="KAK3257007.1"/>
    </source>
</evidence>